<reference evidence="6 7" key="1">
    <citation type="submission" date="2018-09" db="EMBL/GenBank/DDBJ databases">
        <title>Gemmobacter lutimaris sp. nov., a marine bacterium isolated from tidal flat.</title>
        <authorList>
            <person name="Lee D.W."/>
            <person name="Yoo Y."/>
            <person name="Kim J.-J."/>
            <person name="Kim B.S."/>
        </authorList>
    </citation>
    <scope>NUCLEOTIDE SEQUENCE [LARGE SCALE GENOMIC DNA]</scope>
    <source>
        <strain evidence="6 7">YJ-T1-11</strain>
    </source>
</reference>
<evidence type="ECO:0000259" key="5">
    <source>
        <dbReference type="PROSITE" id="PS51206"/>
    </source>
</evidence>
<feature type="domain" description="SF3 helicase" evidence="5">
    <location>
        <begin position="300"/>
        <end position="461"/>
    </location>
</feature>
<keyword evidence="3" id="KW-0067">ATP-binding</keyword>
<dbReference type="InterPro" id="IPR014818">
    <property type="entry name" value="Phage/plasmid_primase_P4_C"/>
</dbReference>
<dbReference type="InterPro" id="IPR027417">
    <property type="entry name" value="P-loop_NTPase"/>
</dbReference>
<evidence type="ECO:0000256" key="4">
    <source>
        <dbReference type="SAM" id="MobiDB-lite"/>
    </source>
</evidence>
<accession>A0A398BWE3</accession>
<dbReference type="InterPro" id="IPR006500">
    <property type="entry name" value="Helicase_put_C_phage/plasmid"/>
</dbReference>
<dbReference type="AlphaFoldDB" id="A0A398BWE3"/>
<comment type="caution">
    <text evidence="6">The sequence shown here is derived from an EMBL/GenBank/DDBJ whole genome shotgun (WGS) entry which is preliminary data.</text>
</comment>
<evidence type="ECO:0000256" key="2">
    <source>
        <dbReference type="ARBA" id="ARBA00022801"/>
    </source>
</evidence>
<keyword evidence="2" id="KW-0378">Hydrolase</keyword>
<feature type="region of interest" description="Disordered" evidence="4">
    <location>
        <begin position="1"/>
        <end position="66"/>
    </location>
</feature>
<evidence type="ECO:0000256" key="1">
    <source>
        <dbReference type="ARBA" id="ARBA00022741"/>
    </source>
</evidence>
<dbReference type="Pfam" id="PF19263">
    <property type="entry name" value="DUF5906"/>
    <property type="match status" value="1"/>
</dbReference>
<keyword evidence="1" id="KW-0547">Nucleotide-binding</keyword>
<evidence type="ECO:0000256" key="3">
    <source>
        <dbReference type="ARBA" id="ARBA00022840"/>
    </source>
</evidence>
<dbReference type="Gene3D" id="3.40.50.300">
    <property type="entry name" value="P-loop containing nucleotide triphosphate hydrolases"/>
    <property type="match status" value="1"/>
</dbReference>
<name>A0A398BWE3_9RHOB</name>
<dbReference type="GO" id="GO:0016787">
    <property type="term" value="F:hydrolase activity"/>
    <property type="evidence" value="ECO:0007669"/>
    <property type="project" value="UniProtKB-KW"/>
</dbReference>
<dbReference type="PROSITE" id="PS51206">
    <property type="entry name" value="SF3_HELICASE_1"/>
    <property type="match status" value="1"/>
</dbReference>
<dbReference type="InterPro" id="IPR045455">
    <property type="entry name" value="NrS-1_pol-like_helicase"/>
</dbReference>
<dbReference type="InterPro" id="IPR051620">
    <property type="entry name" value="ORF904-like_C"/>
</dbReference>
<evidence type="ECO:0000313" key="6">
    <source>
        <dbReference type="EMBL" id="RID91536.1"/>
    </source>
</evidence>
<dbReference type="SUPFAM" id="SSF52540">
    <property type="entry name" value="P-loop containing nucleoside triphosphate hydrolases"/>
    <property type="match status" value="1"/>
</dbReference>
<keyword evidence="7" id="KW-1185">Reference proteome</keyword>
<dbReference type="InterPro" id="IPR014015">
    <property type="entry name" value="Helicase_SF3_DNA-vir"/>
</dbReference>
<dbReference type="GO" id="GO:0005524">
    <property type="term" value="F:ATP binding"/>
    <property type="evidence" value="ECO:0007669"/>
    <property type="project" value="UniProtKB-KW"/>
</dbReference>
<dbReference type="Proteomes" id="UP000266649">
    <property type="component" value="Unassembled WGS sequence"/>
</dbReference>
<organism evidence="6 7">
    <name type="scientific">Gemmobacter lutimaris</name>
    <dbReference type="NCBI Taxonomy" id="2306023"/>
    <lineage>
        <taxon>Bacteria</taxon>
        <taxon>Pseudomonadati</taxon>
        <taxon>Pseudomonadota</taxon>
        <taxon>Alphaproteobacteria</taxon>
        <taxon>Rhodobacterales</taxon>
        <taxon>Paracoccaceae</taxon>
        <taxon>Gemmobacter</taxon>
    </lineage>
</organism>
<dbReference type="Pfam" id="PF08706">
    <property type="entry name" value="D5_N"/>
    <property type="match status" value="1"/>
</dbReference>
<dbReference type="PANTHER" id="PTHR35372">
    <property type="entry name" value="ATP BINDING PROTEIN-RELATED"/>
    <property type="match status" value="1"/>
</dbReference>
<dbReference type="EMBL" id="QXXQ01000006">
    <property type="protein sequence ID" value="RID91536.1"/>
    <property type="molecule type" value="Genomic_DNA"/>
</dbReference>
<dbReference type="RefSeq" id="WP_119135140.1">
    <property type="nucleotide sequence ID" value="NZ_QXXQ01000006.1"/>
</dbReference>
<dbReference type="OrthoDB" id="9763644at2"/>
<proteinExistence type="predicted"/>
<sequence length="616" mass="69208">MTDNLDKVRQIMASAEDVDMPEGLVAPEAEPDHDVPLGDEDVGYPGDDAMPPHPPLEDDDAPPPEAECVMFPLNDFGNAQRFIRHFGEDVRFVQDLGWVAWNGTHFQLDPQGLVVRALSQQLGDLIAKEIPYITLDDWQMEAIGKEADLRARVTELQAETGEDGRLTPDAEREIAEIGTRLRAIADLKKTLSDKRKAHRNFARTAGNSGRIKAALEEAAPHVKLRHEDLDSDPLAINCQSGTLRMALDIDPDTGTRTASVRLDPHDRADNISKRIEAGYDPAAKCPKFMTFLERVQPAEEMRRYLQRWLGLSISGLPVQAMMFWYGAGANGKSVLSEIMAKLLGDYAADIRIETLTGKGQQSGAQATPDLVYLVGARFARAMEPREGEQLQAALIKSITSGEPIMVRANYGAFFRLYPYFKLTMSGNHKPDIRETDDGIWRRMKLVPWGVQIPEAERDPDLISKLLEERDGILQWLIDGLVDYLEGGMREPDQVRLATQEYREDSDPIGSFIAGCCHCTGNDKDRIGARDLGMAFNYWLQLRGETRWSDRRIAMRLKEKVGRWRSPRDGQGYDVVKAHGVMTYTGIRFDEEFGPRFWDAPRDQDGRPIPGRTPFYG</sequence>
<gene>
    <name evidence="6" type="ORF">D2N39_12595</name>
</gene>
<dbReference type="SMART" id="SM00885">
    <property type="entry name" value="D5_N"/>
    <property type="match status" value="1"/>
</dbReference>
<dbReference type="PANTHER" id="PTHR35372:SF2">
    <property type="entry name" value="SF3 HELICASE DOMAIN-CONTAINING PROTEIN"/>
    <property type="match status" value="1"/>
</dbReference>
<evidence type="ECO:0000313" key="7">
    <source>
        <dbReference type="Proteomes" id="UP000266649"/>
    </source>
</evidence>
<protein>
    <recommendedName>
        <fullName evidence="5">SF3 helicase domain-containing protein</fullName>
    </recommendedName>
</protein>
<dbReference type="NCBIfam" id="TIGR01613">
    <property type="entry name" value="primase_Cterm"/>
    <property type="match status" value="1"/>
</dbReference>